<evidence type="ECO:0000256" key="7">
    <source>
        <dbReference type="SAM" id="Phobius"/>
    </source>
</evidence>
<dbReference type="PANTHER" id="PTHR31792">
    <property type="entry name" value="VACUOLAR ATPASE ASSEMBLY INTEGRAL MEMBRANE PROTEIN VMA21"/>
    <property type="match status" value="1"/>
</dbReference>
<evidence type="ECO:0000256" key="2">
    <source>
        <dbReference type="ARBA" id="ARBA00022824"/>
    </source>
</evidence>
<dbReference type="Pfam" id="PF09446">
    <property type="entry name" value="VMA21"/>
    <property type="match status" value="1"/>
</dbReference>
<feature type="region of interest" description="Disordered" evidence="6">
    <location>
        <begin position="1"/>
        <end position="89"/>
    </location>
</feature>
<gene>
    <name evidence="8" type="ORF">WR25_03637</name>
</gene>
<dbReference type="InterPro" id="IPR019013">
    <property type="entry name" value="Vma21"/>
</dbReference>
<dbReference type="Proteomes" id="UP000218231">
    <property type="component" value="Unassembled WGS sequence"/>
</dbReference>
<dbReference type="PANTHER" id="PTHR31792:SF3">
    <property type="entry name" value="VACUOLAR ATPASE ASSEMBLY INTEGRAL MEMBRANE PROTEIN VMA21"/>
    <property type="match status" value="1"/>
</dbReference>
<accession>A0A2A2KN62</accession>
<dbReference type="GO" id="GO:0031410">
    <property type="term" value="C:cytoplasmic vesicle"/>
    <property type="evidence" value="ECO:0007669"/>
    <property type="project" value="UniProtKB-KW"/>
</dbReference>
<keyword evidence="3 7" id="KW-1133">Transmembrane helix</keyword>
<evidence type="ECO:0008006" key="10">
    <source>
        <dbReference type="Google" id="ProtNLM"/>
    </source>
</evidence>
<keyword evidence="5" id="KW-0968">Cytoplasmic vesicle</keyword>
<evidence type="ECO:0000256" key="4">
    <source>
        <dbReference type="ARBA" id="ARBA00023136"/>
    </source>
</evidence>
<dbReference type="EMBL" id="LIAE01008137">
    <property type="protein sequence ID" value="PAV75273.1"/>
    <property type="molecule type" value="Genomic_DNA"/>
</dbReference>
<dbReference type="STRING" id="2018661.A0A2A2KN62"/>
<dbReference type="OrthoDB" id="5873452at2759"/>
<dbReference type="AlphaFoldDB" id="A0A2A2KN62"/>
<evidence type="ECO:0000256" key="6">
    <source>
        <dbReference type="SAM" id="MobiDB-lite"/>
    </source>
</evidence>
<sequence length="187" mass="21733">MSEISKEVDPLDAQSQSRKSSQSSSTAESFEKIDRGKETETEGEENASEGDREAEQENEQRTEVEEDDQEKEQVDDVPKDPLYEDPHAHDQLKEEQKQFYTSEDARNAWSNLIMFSSAMLVLPLLTMFTLYHWVFIDHYHMPEDQAMFYAGMCGVAVVFVICGLFVWTAYNEEKEAERRLKLEKKDE</sequence>
<feature type="compositionally biased region" description="Basic and acidic residues" evidence="6">
    <location>
        <begin position="49"/>
        <end position="63"/>
    </location>
</feature>
<comment type="caution">
    <text evidence="8">The sequence shown here is derived from an EMBL/GenBank/DDBJ whole genome shotgun (WGS) entry which is preliminary data.</text>
</comment>
<feature type="compositionally biased region" description="Low complexity" evidence="6">
    <location>
        <begin position="14"/>
        <end position="25"/>
    </location>
</feature>
<feature type="compositionally biased region" description="Basic and acidic residues" evidence="6">
    <location>
        <begin position="29"/>
        <end position="40"/>
    </location>
</feature>
<keyword evidence="9" id="KW-1185">Reference proteome</keyword>
<name>A0A2A2KN62_9BILA</name>
<feature type="compositionally biased region" description="Basic and acidic residues" evidence="6">
    <location>
        <begin position="71"/>
        <end position="89"/>
    </location>
</feature>
<keyword evidence="1 7" id="KW-0812">Transmembrane</keyword>
<evidence type="ECO:0000256" key="3">
    <source>
        <dbReference type="ARBA" id="ARBA00022989"/>
    </source>
</evidence>
<evidence type="ECO:0000256" key="1">
    <source>
        <dbReference type="ARBA" id="ARBA00022692"/>
    </source>
</evidence>
<keyword evidence="2" id="KW-0256">Endoplasmic reticulum</keyword>
<reference evidence="8 9" key="1">
    <citation type="journal article" date="2017" name="Curr. Biol.">
        <title>Genome architecture and evolution of a unichromosomal asexual nematode.</title>
        <authorList>
            <person name="Fradin H."/>
            <person name="Zegar C."/>
            <person name="Gutwein M."/>
            <person name="Lucas J."/>
            <person name="Kovtun M."/>
            <person name="Corcoran D."/>
            <person name="Baugh L.R."/>
            <person name="Kiontke K."/>
            <person name="Gunsalus K."/>
            <person name="Fitch D.H."/>
            <person name="Piano F."/>
        </authorList>
    </citation>
    <scope>NUCLEOTIDE SEQUENCE [LARGE SCALE GENOMIC DNA]</scope>
    <source>
        <strain evidence="8">PF1309</strain>
    </source>
</reference>
<protein>
    <recommendedName>
        <fullName evidence="10">Vacuolar ATPase assembly integral membrane protein VMA21 homolog</fullName>
    </recommendedName>
</protein>
<keyword evidence="4 7" id="KW-0472">Membrane</keyword>
<feature type="transmembrane region" description="Helical" evidence="7">
    <location>
        <begin position="146"/>
        <end position="170"/>
    </location>
</feature>
<evidence type="ECO:0000256" key="5">
    <source>
        <dbReference type="ARBA" id="ARBA00023329"/>
    </source>
</evidence>
<dbReference type="GO" id="GO:0070072">
    <property type="term" value="P:vacuolar proton-transporting V-type ATPase complex assembly"/>
    <property type="evidence" value="ECO:0007669"/>
    <property type="project" value="InterPro"/>
</dbReference>
<evidence type="ECO:0000313" key="8">
    <source>
        <dbReference type="EMBL" id="PAV75273.1"/>
    </source>
</evidence>
<organism evidence="8 9">
    <name type="scientific">Diploscapter pachys</name>
    <dbReference type="NCBI Taxonomy" id="2018661"/>
    <lineage>
        <taxon>Eukaryota</taxon>
        <taxon>Metazoa</taxon>
        <taxon>Ecdysozoa</taxon>
        <taxon>Nematoda</taxon>
        <taxon>Chromadorea</taxon>
        <taxon>Rhabditida</taxon>
        <taxon>Rhabditina</taxon>
        <taxon>Rhabditomorpha</taxon>
        <taxon>Rhabditoidea</taxon>
        <taxon>Rhabditidae</taxon>
        <taxon>Diploscapter</taxon>
    </lineage>
</organism>
<feature type="transmembrane region" description="Helical" evidence="7">
    <location>
        <begin position="112"/>
        <end position="134"/>
    </location>
</feature>
<dbReference type="GO" id="GO:0005789">
    <property type="term" value="C:endoplasmic reticulum membrane"/>
    <property type="evidence" value="ECO:0007669"/>
    <property type="project" value="TreeGrafter"/>
</dbReference>
<proteinExistence type="predicted"/>
<evidence type="ECO:0000313" key="9">
    <source>
        <dbReference type="Proteomes" id="UP000218231"/>
    </source>
</evidence>